<feature type="binding site" evidence="10">
    <location>
        <begin position="297"/>
        <end position="298"/>
    </location>
    <ligand>
        <name>S-adenosyl-L-methionine</name>
        <dbReference type="ChEBI" id="CHEBI:59789"/>
    </ligand>
</feature>
<dbReference type="FunFam" id="3.20.20.150:FF:000008">
    <property type="entry name" value="Protein arginine N-methyltransferase 5"/>
    <property type="match status" value="1"/>
</dbReference>
<keyword evidence="3 8" id="KW-0949">S-adenosyl-L-methionine</keyword>
<dbReference type="PROSITE" id="PS51678">
    <property type="entry name" value="SAM_MT_PRMT"/>
    <property type="match status" value="1"/>
</dbReference>
<feature type="active site" description="Proton donor/acceptor" evidence="9">
    <location>
        <position position="408"/>
    </location>
</feature>
<dbReference type="GO" id="GO:0032259">
    <property type="term" value="P:methylation"/>
    <property type="evidence" value="ECO:0007669"/>
    <property type="project" value="UniProtKB-KW"/>
</dbReference>
<feature type="domain" description="PRMT5 oligomerisation" evidence="14">
    <location>
        <begin position="431"/>
        <end position="599"/>
    </location>
</feature>
<dbReference type="InterPro" id="IPR035247">
    <property type="entry name" value="PRMT5_TIM"/>
</dbReference>
<dbReference type="EMBL" id="CADEPI010000090">
    <property type="protein sequence ID" value="CAB3373858.1"/>
    <property type="molecule type" value="Genomic_DNA"/>
</dbReference>
<keyword evidence="4" id="KW-0156">Chromatin regulator</keyword>
<dbReference type="InterPro" id="IPR007857">
    <property type="entry name" value="Arg_MeTrfase_PRMT5"/>
</dbReference>
<comment type="similarity">
    <text evidence="8">Belongs to the class I-like SAM-binding methyltransferase superfamily.</text>
</comment>
<feature type="site" description="Critical for specifying symmetric addition of methyl groups" evidence="11">
    <location>
        <position position="291"/>
    </location>
</feature>
<keyword evidence="5" id="KW-0805">Transcription regulation</keyword>
<evidence type="ECO:0000256" key="9">
    <source>
        <dbReference type="PIRSR" id="PIRSR015894-1"/>
    </source>
</evidence>
<comment type="catalytic activity">
    <reaction evidence="7">
        <text>L-arginyl-[protein] + 2 S-adenosyl-L-methionine = N(omega),N(omega)'-dimethyl-L-arginyl-[protein] + 2 S-adenosyl-L-homocysteine + 2 H(+)</text>
        <dbReference type="Rhea" id="RHEA:48108"/>
        <dbReference type="Rhea" id="RHEA-COMP:10532"/>
        <dbReference type="Rhea" id="RHEA-COMP:11992"/>
        <dbReference type="ChEBI" id="CHEBI:15378"/>
        <dbReference type="ChEBI" id="CHEBI:29965"/>
        <dbReference type="ChEBI" id="CHEBI:57856"/>
        <dbReference type="ChEBI" id="CHEBI:59789"/>
        <dbReference type="ChEBI" id="CHEBI:88221"/>
        <dbReference type="EC" id="2.1.1.320"/>
    </reaction>
</comment>
<dbReference type="PANTHER" id="PTHR10738">
    <property type="entry name" value="PROTEIN ARGININE N-METHYLTRANSFERASE 5"/>
    <property type="match status" value="1"/>
</dbReference>
<dbReference type="FunFam" id="3.40.50.150:FF:000029">
    <property type="entry name" value="Protein arginine N-methyltransferase 5"/>
    <property type="match status" value="1"/>
</dbReference>
<evidence type="ECO:0000256" key="10">
    <source>
        <dbReference type="PIRSR" id="PIRSR015894-2"/>
    </source>
</evidence>
<dbReference type="GO" id="GO:0005829">
    <property type="term" value="C:cytosol"/>
    <property type="evidence" value="ECO:0007669"/>
    <property type="project" value="TreeGrafter"/>
</dbReference>
<evidence type="ECO:0000256" key="8">
    <source>
        <dbReference type="PIRNR" id="PIRNR015894"/>
    </source>
</evidence>
<dbReference type="Gene3D" id="2.70.160.11">
    <property type="entry name" value="Hnrnp arginine n-methyltransferase1"/>
    <property type="match status" value="1"/>
</dbReference>
<evidence type="ECO:0000256" key="7">
    <source>
        <dbReference type="ARBA" id="ARBA00048612"/>
    </source>
</evidence>
<evidence type="ECO:0000256" key="3">
    <source>
        <dbReference type="ARBA" id="ARBA00022691"/>
    </source>
</evidence>
<evidence type="ECO:0000259" key="13">
    <source>
        <dbReference type="Pfam" id="PF17285"/>
    </source>
</evidence>
<dbReference type="PIRSF" id="PIRSF015894">
    <property type="entry name" value="Skb1_MeTrfase"/>
    <property type="match status" value="1"/>
</dbReference>
<dbReference type="InterPro" id="IPR029063">
    <property type="entry name" value="SAM-dependent_MTases_sf"/>
</dbReference>
<evidence type="ECO:0000256" key="11">
    <source>
        <dbReference type="PIRSR" id="PIRSR015894-3"/>
    </source>
</evidence>
<dbReference type="Pfam" id="PF17286">
    <property type="entry name" value="PRMT5_C"/>
    <property type="match status" value="1"/>
</dbReference>
<evidence type="ECO:0000256" key="5">
    <source>
        <dbReference type="ARBA" id="ARBA00023015"/>
    </source>
</evidence>
<keyword evidence="6" id="KW-0804">Transcription</keyword>
<dbReference type="GO" id="GO:0044020">
    <property type="term" value="F:histone H4R3 methyltransferase activity"/>
    <property type="evidence" value="ECO:0007669"/>
    <property type="project" value="UniProtKB-ARBA"/>
</dbReference>
<feature type="binding site" evidence="10">
    <location>
        <position position="288"/>
    </location>
    <ligand>
        <name>S-adenosyl-L-methionine</name>
        <dbReference type="ChEBI" id="CHEBI:59789"/>
    </ligand>
</feature>
<dbReference type="InterPro" id="IPR035075">
    <property type="entry name" value="PRMT5"/>
</dbReference>
<dbReference type="Pfam" id="PF05185">
    <property type="entry name" value="PRMT5"/>
    <property type="match status" value="1"/>
</dbReference>
<dbReference type="OrthoDB" id="1368803at2759"/>
<sequence>MSSQAGYDFMCVPIYHPRMKRELLVSDVHKRRPTNLTRPDFVLTSNDWNRLVVGKFSPWIDVDSPDAQIKEHSELVLQQEMDYFSHLGLPVMMFRLKGGNHVNLARLIYNKFTSLHFNCSAWVVVPLESPVTTAISYYRSDVTEEVPSEDTWEWWNVFRSVANYNKHFNLALELSADIPSTANIERWLGEPVKCLIVPTSIFLTNKKGYPVLSKAHQEVVKALAKLNIQMVIQGNKRHEDMNFYVTYLDHLYKSSVSDDPLQTFGQGYEDFLQCPLQPLMDNLESQTYEVFEKDPVKYNLYQKAIYHAMLDMVPTELKTQKTLTVMVVGAGRGPLVRASLNAAKLSDRNVHVYAVEKNPNAVVTLLAQKEDMWGDKVTVISSDMRQWNPEEKADIIVSELLGSFGDNELSPECLDGVQHLLKETGISIPQSYTSYISPMQSSKLHNDVNECTDKTKHPLAHYETPYVVNLQNIYTLAPTQSLFTFIHPNLDEVIDNRRSEKLNFEIKKNCILHGFAGFFSCVLYKDVIMSIAPHNHSPGMFSWFPIYFPIKEPVHLRSGDKLSVYFWRLCSDKKVWYEWCISGPVPVPVHNPGGRSYYIGL</sequence>
<keyword evidence="2 8" id="KW-0808">Transferase</keyword>
<dbReference type="Proteomes" id="UP000494165">
    <property type="component" value="Unassembled WGS sequence"/>
</dbReference>
<dbReference type="Gene3D" id="3.20.20.150">
    <property type="entry name" value="Divalent-metal-dependent TIM barrel enzymes"/>
    <property type="match status" value="1"/>
</dbReference>
<dbReference type="GO" id="GO:0006355">
    <property type="term" value="P:regulation of DNA-templated transcription"/>
    <property type="evidence" value="ECO:0007669"/>
    <property type="project" value="TreeGrafter"/>
</dbReference>
<dbReference type="InterPro" id="IPR025799">
    <property type="entry name" value="Arg_MeTrfase"/>
</dbReference>
<reference evidence="15 16" key="1">
    <citation type="submission" date="2020-04" db="EMBL/GenBank/DDBJ databases">
        <authorList>
            <person name="Alioto T."/>
            <person name="Alioto T."/>
            <person name="Gomez Garrido J."/>
        </authorList>
    </citation>
    <scope>NUCLEOTIDE SEQUENCE [LARGE SCALE GENOMIC DNA]</scope>
</reference>
<name>A0A8S1CYG7_9INSE</name>
<dbReference type="GO" id="GO:0005634">
    <property type="term" value="C:nucleus"/>
    <property type="evidence" value="ECO:0007669"/>
    <property type="project" value="UniProtKB-ARBA"/>
</dbReference>
<feature type="active site" description="Proton donor/acceptor" evidence="9">
    <location>
        <position position="399"/>
    </location>
</feature>
<dbReference type="Gene3D" id="3.40.50.150">
    <property type="entry name" value="Vaccinia Virus protein VP39"/>
    <property type="match status" value="1"/>
</dbReference>
<evidence type="ECO:0000256" key="1">
    <source>
        <dbReference type="ARBA" id="ARBA00022603"/>
    </source>
</evidence>
<dbReference type="FunFam" id="2.70.160.11:FF:000003">
    <property type="entry name" value="Protein arginine N-methyltransferase 5"/>
    <property type="match status" value="1"/>
</dbReference>
<evidence type="ECO:0000256" key="6">
    <source>
        <dbReference type="ARBA" id="ARBA00023163"/>
    </source>
</evidence>
<dbReference type="AlphaFoldDB" id="A0A8S1CYG7"/>
<evidence type="ECO:0000259" key="14">
    <source>
        <dbReference type="Pfam" id="PF17286"/>
    </source>
</evidence>
<evidence type="ECO:0000256" key="4">
    <source>
        <dbReference type="ARBA" id="ARBA00022853"/>
    </source>
</evidence>
<keyword evidence="1 8" id="KW-0489">Methyltransferase</keyword>
<comment type="caution">
    <text evidence="15">The sequence shown here is derived from an EMBL/GenBank/DDBJ whole genome shotgun (WGS) entry which is preliminary data.</text>
</comment>
<evidence type="ECO:0000259" key="12">
    <source>
        <dbReference type="Pfam" id="PF05185"/>
    </source>
</evidence>
<evidence type="ECO:0000313" key="15">
    <source>
        <dbReference type="EMBL" id="CAB3373858.1"/>
    </source>
</evidence>
<feature type="domain" description="PRMT5 TIM barrel" evidence="13">
    <location>
        <begin position="6"/>
        <end position="254"/>
    </location>
</feature>
<evidence type="ECO:0000256" key="2">
    <source>
        <dbReference type="ARBA" id="ARBA00022679"/>
    </source>
</evidence>
<accession>A0A8S1CYG7</accession>
<dbReference type="SUPFAM" id="SSF53335">
    <property type="entry name" value="S-adenosyl-L-methionine-dependent methyltransferases"/>
    <property type="match status" value="1"/>
</dbReference>
<dbReference type="PANTHER" id="PTHR10738:SF0">
    <property type="entry name" value="PROTEIN ARGININE N-METHYLTRANSFERASE 5"/>
    <property type="match status" value="1"/>
</dbReference>
<gene>
    <name evidence="15" type="ORF">CLODIP_2_CD11651</name>
</gene>
<dbReference type="InterPro" id="IPR035248">
    <property type="entry name" value="PRMT5_C"/>
</dbReference>
<feature type="binding site" evidence="10">
    <location>
        <begin position="383"/>
        <end position="384"/>
    </location>
    <ligand>
        <name>S-adenosyl-L-methionine</name>
        <dbReference type="ChEBI" id="CHEBI:59789"/>
    </ligand>
</feature>
<proteinExistence type="inferred from homology"/>
<organism evidence="15 16">
    <name type="scientific">Cloeon dipterum</name>
    <dbReference type="NCBI Taxonomy" id="197152"/>
    <lineage>
        <taxon>Eukaryota</taxon>
        <taxon>Metazoa</taxon>
        <taxon>Ecdysozoa</taxon>
        <taxon>Arthropoda</taxon>
        <taxon>Hexapoda</taxon>
        <taxon>Insecta</taxon>
        <taxon>Pterygota</taxon>
        <taxon>Palaeoptera</taxon>
        <taxon>Ephemeroptera</taxon>
        <taxon>Pisciforma</taxon>
        <taxon>Baetidae</taxon>
        <taxon>Cloeon</taxon>
    </lineage>
</organism>
<feature type="binding site" evidence="10">
    <location>
        <position position="356"/>
    </location>
    <ligand>
        <name>S-adenosyl-L-methionine</name>
        <dbReference type="ChEBI" id="CHEBI:59789"/>
    </ligand>
</feature>
<dbReference type="GO" id="GO:0035243">
    <property type="term" value="F:protein-arginine omega-N symmetric methyltransferase activity"/>
    <property type="evidence" value="ECO:0007669"/>
    <property type="project" value="UniProtKB-EC"/>
</dbReference>
<protein>
    <recommendedName>
        <fullName evidence="8">Protein arginine N-methyltransferase</fullName>
    </recommendedName>
</protein>
<feature type="domain" description="PRMT5 arginine-N-methyltransferase" evidence="12">
    <location>
        <begin position="262"/>
        <end position="428"/>
    </location>
</feature>
<dbReference type="Pfam" id="PF17285">
    <property type="entry name" value="PRMT5_TIM"/>
    <property type="match status" value="1"/>
</dbReference>
<keyword evidence="16" id="KW-1185">Reference proteome</keyword>
<dbReference type="CDD" id="cd02440">
    <property type="entry name" value="AdoMet_MTases"/>
    <property type="match status" value="1"/>
</dbReference>
<evidence type="ECO:0000313" key="16">
    <source>
        <dbReference type="Proteomes" id="UP000494165"/>
    </source>
</evidence>